<dbReference type="STRING" id="77020.A0A0M8MT22"/>
<dbReference type="EMBL" id="LGAV01000007">
    <property type="protein sequence ID" value="KOS13210.1"/>
    <property type="molecule type" value="Genomic_DNA"/>
</dbReference>
<dbReference type="CDD" id="cd22673">
    <property type="entry name" value="FHA_Ki67"/>
    <property type="match status" value="1"/>
</dbReference>
<comment type="caution">
    <text evidence="3">The sequence shown here is derived from an EMBL/GenBank/DDBJ whole genome shotgun (WGS) entry which is preliminary data.</text>
</comment>
<keyword evidence="4" id="KW-1185">Reference proteome</keyword>
<dbReference type="PROSITE" id="PS50006">
    <property type="entry name" value="FHA_DOMAIN"/>
    <property type="match status" value="1"/>
</dbReference>
<dbReference type="GeneID" id="28727991"/>
<feature type="compositionally biased region" description="Basic and acidic residues" evidence="1">
    <location>
        <begin position="440"/>
        <end position="451"/>
    </location>
</feature>
<feature type="compositionally biased region" description="Acidic residues" evidence="1">
    <location>
        <begin position="483"/>
        <end position="492"/>
    </location>
</feature>
<dbReference type="Gene3D" id="2.60.200.20">
    <property type="match status" value="1"/>
</dbReference>
<dbReference type="SUPFAM" id="SSF49879">
    <property type="entry name" value="SMAD/FHA domain"/>
    <property type="match status" value="1"/>
</dbReference>
<dbReference type="InterPro" id="IPR008984">
    <property type="entry name" value="SMAD_FHA_dom_sf"/>
</dbReference>
<organism evidence="3 4">
    <name type="scientific">Malassezia pachydermatis</name>
    <dbReference type="NCBI Taxonomy" id="77020"/>
    <lineage>
        <taxon>Eukaryota</taxon>
        <taxon>Fungi</taxon>
        <taxon>Dikarya</taxon>
        <taxon>Basidiomycota</taxon>
        <taxon>Ustilaginomycotina</taxon>
        <taxon>Malasseziomycetes</taxon>
        <taxon>Malasseziales</taxon>
        <taxon>Malasseziaceae</taxon>
        <taxon>Malassezia</taxon>
    </lineage>
</organism>
<name>A0A0M8MT22_9BASI</name>
<feature type="region of interest" description="Disordered" evidence="1">
    <location>
        <begin position="141"/>
        <end position="418"/>
    </location>
</feature>
<dbReference type="VEuPathDB" id="FungiDB:Malapachy_1613"/>
<dbReference type="AlphaFoldDB" id="A0A0M8MT22"/>
<evidence type="ECO:0000313" key="4">
    <source>
        <dbReference type="Proteomes" id="UP000037751"/>
    </source>
</evidence>
<feature type="compositionally biased region" description="Polar residues" evidence="1">
    <location>
        <begin position="286"/>
        <end position="314"/>
    </location>
</feature>
<sequence length="551" mass="60640">MAAAPLREQPVAQDARRVRGTLHLLAHDGSEKGRFVMSKITTSLGRALSNDVRLLLEDVSRLHCSIVFDKENHATLHIYGANGVWHNHSLLKPQDRNTCVSLADGDQLKISKHLLRFAYGTPYEEKEEGMVSQAEDIQDTTCVPGEDNVPSPSSSYLENDVTPTPTQDEAEQDPELPACTAPLGEQLGNLSVSQTSATTDSHEGHGTAQTNLIPEKTYNEPAPSATSTPRRARRASHLTTTIPRRQSARLKARASLPSMRSAWTPEHAKRPVLVSQHVDIPEKDTTSISTVDGTQNLSASLPQEESMTSSSIAVQESDKARDPTLEDMDQKNMDLNSSSYLAYDESDAPSSDDEEEAEVEKSLELSTEVGTTPSPKPKPLGPHFLTPQADKPTKVETRRLSDIQATKENDKRTPMPCHRSSWQWLRNMLSPSSLSAESEAESKAEDMEAREYPSMMDTSDVVPEGENTRDDEETDKTPKVAEPEEVAEEVAEEPVSNTSIEAGRSTLAVECLQEKKPEPPTPDMRVLKHMFSEPRPVAGVDTALSDFRHLI</sequence>
<dbReference type="OrthoDB" id="6288785at2759"/>
<dbReference type="SMART" id="SM00240">
    <property type="entry name" value="FHA"/>
    <property type="match status" value="1"/>
</dbReference>
<feature type="compositionally biased region" description="Basic and acidic residues" evidence="1">
    <location>
        <begin position="316"/>
        <end position="332"/>
    </location>
</feature>
<feature type="compositionally biased region" description="Polar residues" evidence="1">
    <location>
        <begin position="188"/>
        <end position="199"/>
    </location>
</feature>
<feature type="compositionally biased region" description="Acidic residues" evidence="1">
    <location>
        <begin position="344"/>
        <end position="358"/>
    </location>
</feature>
<evidence type="ECO:0000313" key="3">
    <source>
        <dbReference type="EMBL" id="KOS13210.1"/>
    </source>
</evidence>
<dbReference type="Proteomes" id="UP000037751">
    <property type="component" value="Unassembled WGS sequence"/>
</dbReference>
<dbReference type="Pfam" id="PF00498">
    <property type="entry name" value="FHA"/>
    <property type="match status" value="1"/>
</dbReference>
<evidence type="ECO:0000256" key="1">
    <source>
        <dbReference type="SAM" id="MobiDB-lite"/>
    </source>
</evidence>
<reference evidence="3 4" key="1">
    <citation type="submission" date="2015-07" db="EMBL/GenBank/DDBJ databases">
        <title>Draft Genome Sequence of Malassezia furfur CBS1878 and Malassezia pachydermatis CBS1879.</title>
        <authorList>
            <person name="Triana S."/>
            <person name="Ohm R."/>
            <person name="Gonzalez A."/>
            <person name="DeCock H."/>
            <person name="Restrepo S."/>
            <person name="Celis A."/>
        </authorList>
    </citation>
    <scope>NUCLEOTIDE SEQUENCE [LARGE SCALE GENOMIC DNA]</scope>
    <source>
        <strain evidence="3 4">CBS 1879</strain>
    </source>
</reference>
<proteinExistence type="predicted"/>
<feature type="compositionally biased region" description="Polar residues" evidence="1">
    <location>
        <begin position="150"/>
        <end position="167"/>
    </location>
</feature>
<gene>
    <name evidence="3" type="ORF">Malapachy_1613</name>
</gene>
<dbReference type="RefSeq" id="XP_017990842.1">
    <property type="nucleotide sequence ID" value="XM_018136116.1"/>
</dbReference>
<dbReference type="InterPro" id="IPR000253">
    <property type="entry name" value="FHA_dom"/>
</dbReference>
<feature type="compositionally biased region" description="Basic and acidic residues" evidence="1">
    <location>
        <begin position="391"/>
        <end position="413"/>
    </location>
</feature>
<accession>A0A0M8MT22</accession>
<feature type="domain" description="FHA" evidence="2">
    <location>
        <begin position="42"/>
        <end position="91"/>
    </location>
</feature>
<feature type="region of interest" description="Disordered" evidence="1">
    <location>
        <begin position="430"/>
        <end position="504"/>
    </location>
</feature>
<evidence type="ECO:0000259" key="2">
    <source>
        <dbReference type="PROSITE" id="PS50006"/>
    </source>
</evidence>
<protein>
    <submittedName>
        <fullName evidence="3">Fha domain-containing protein</fullName>
    </submittedName>
</protein>